<dbReference type="Gene3D" id="1.25.10.10">
    <property type="entry name" value="Leucine-rich Repeat Variant"/>
    <property type="match status" value="2"/>
</dbReference>
<dbReference type="InterPro" id="IPR016024">
    <property type="entry name" value="ARM-type_fold"/>
</dbReference>
<keyword evidence="2" id="KW-0131">Cell cycle</keyword>
<accession>A0A2P2PJR4</accession>
<protein>
    <submittedName>
        <fullName evidence="4">Ataxin-related family protein</fullName>
    </submittedName>
</protein>
<evidence type="ECO:0000256" key="1">
    <source>
        <dbReference type="ARBA" id="ARBA00022618"/>
    </source>
</evidence>
<proteinExistence type="predicted"/>
<evidence type="ECO:0000259" key="3">
    <source>
        <dbReference type="Pfam" id="PF09759"/>
    </source>
</evidence>
<sequence length="497" mass="54768">MDEEASLMGLFSEKDVLQPLFRASESYGLKDCLEILIAASRTGDGRSDLASKNNILPAVLDLSRLLPYPSASQYLSLALKLLRNLCAGEIVVQDSFIVLNGVGVVSTILRSVRVGITGPDHGVIRVGLQVLANISLAGEEHQRAIWRQAFPNEFAELAMVRSRETCDPLCMIIYTCVDGSPGLIAELCGDQGLPVVAEIVRTVSVVGFGEDWLKLLLSRICLEESHFFPLFSILFFHHDCQHIEGANLSGSTCFSSEQAYILSILSIILSERIGEITISNGFALCVFGIFKKSAGAIRYDLRGKTGLPTGSAIIDALGYSLTILKDICALDGRIGIEDDLEDTVDTLVSSGLLELLLGLLRELEPPTIIRKALKKNDNQEATVSCSPKLCPYKGFRRDIVAVIGNCAYRRKHVQDEIRKMNWIFLLLQQCVTDEDNPFLREWGIWAVRNILEGNTENQQIVAELEIQGSVDMPEIADLGLRVQVDHNNRRAKLVNVP</sequence>
<dbReference type="Pfam" id="PF09759">
    <property type="entry name" value="Atx10homo_assoc"/>
    <property type="match status" value="1"/>
</dbReference>
<dbReference type="InterPro" id="IPR051374">
    <property type="entry name" value="Ataxin-10/CTR86_families"/>
</dbReference>
<evidence type="ECO:0000256" key="2">
    <source>
        <dbReference type="ARBA" id="ARBA00023306"/>
    </source>
</evidence>
<reference evidence="4" key="1">
    <citation type="submission" date="2018-02" db="EMBL/GenBank/DDBJ databases">
        <title>Rhizophora mucronata_Transcriptome.</title>
        <authorList>
            <person name="Meera S.P."/>
            <person name="Sreeshan A."/>
            <person name="Augustine A."/>
        </authorList>
    </citation>
    <scope>NUCLEOTIDE SEQUENCE</scope>
    <source>
        <tissue evidence="4">Leaf</tissue>
    </source>
</reference>
<dbReference type="PANTHER" id="PTHR13255">
    <property type="entry name" value="ATAXIN-10"/>
    <property type="match status" value="1"/>
</dbReference>
<dbReference type="InterPro" id="IPR019156">
    <property type="entry name" value="Ataxin-10_domain"/>
</dbReference>
<feature type="domain" description="Ataxin-10" evidence="3">
    <location>
        <begin position="395"/>
        <end position="488"/>
    </location>
</feature>
<dbReference type="EMBL" id="GGEC01074427">
    <property type="protein sequence ID" value="MBX54911.1"/>
    <property type="molecule type" value="Transcribed_RNA"/>
</dbReference>
<organism evidence="4">
    <name type="scientific">Rhizophora mucronata</name>
    <name type="common">Asiatic mangrove</name>
    <dbReference type="NCBI Taxonomy" id="61149"/>
    <lineage>
        <taxon>Eukaryota</taxon>
        <taxon>Viridiplantae</taxon>
        <taxon>Streptophyta</taxon>
        <taxon>Embryophyta</taxon>
        <taxon>Tracheophyta</taxon>
        <taxon>Spermatophyta</taxon>
        <taxon>Magnoliopsida</taxon>
        <taxon>eudicotyledons</taxon>
        <taxon>Gunneridae</taxon>
        <taxon>Pentapetalae</taxon>
        <taxon>rosids</taxon>
        <taxon>fabids</taxon>
        <taxon>Malpighiales</taxon>
        <taxon>Rhizophoraceae</taxon>
        <taxon>Rhizophora</taxon>
    </lineage>
</organism>
<dbReference type="SUPFAM" id="SSF48371">
    <property type="entry name" value="ARM repeat"/>
    <property type="match status" value="1"/>
</dbReference>
<dbReference type="PANTHER" id="PTHR13255:SF0">
    <property type="entry name" value="ATAXIN-10"/>
    <property type="match status" value="1"/>
</dbReference>
<dbReference type="GO" id="GO:0005829">
    <property type="term" value="C:cytosol"/>
    <property type="evidence" value="ECO:0007669"/>
    <property type="project" value="TreeGrafter"/>
</dbReference>
<evidence type="ECO:0000313" key="4">
    <source>
        <dbReference type="EMBL" id="MBX54911.1"/>
    </source>
</evidence>
<dbReference type="GO" id="GO:0051301">
    <property type="term" value="P:cell division"/>
    <property type="evidence" value="ECO:0007669"/>
    <property type="project" value="UniProtKB-KW"/>
</dbReference>
<dbReference type="InterPro" id="IPR011989">
    <property type="entry name" value="ARM-like"/>
</dbReference>
<name>A0A2P2PJR4_RHIMU</name>
<dbReference type="AlphaFoldDB" id="A0A2P2PJR4"/>
<keyword evidence="1" id="KW-0132">Cell division</keyword>